<accession>A0ABT4TVN0</accession>
<evidence type="ECO:0000259" key="2">
    <source>
        <dbReference type="Pfam" id="PF03795"/>
    </source>
</evidence>
<dbReference type="Gene3D" id="3.30.70.1060">
    <property type="entry name" value="Dimeric alpha+beta barrel"/>
    <property type="match status" value="1"/>
</dbReference>
<feature type="domain" description="YCII-related" evidence="2">
    <location>
        <begin position="1"/>
        <end position="85"/>
    </location>
</feature>
<dbReference type="RefSeq" id="WP_270681326.1">
    <property type="nucleotide sequence ID" value="NZ_JAQFWP010000101.1"/>
</dbReference>
<protein>
    <submittedName>
        <fullName evidence="3">YciI family protein</fullName>
    </submittedName>
</protein>
<comment type="similarity">
    <text evidence="1">Belongs to the YciI family.</text>
</comment>
<proteinExistence type="inferred from homology"/>
<dbReference type="EMBL" id="JAQFWP010000101">
    <property type="protein sequence ID" value="MDA2808738.1"/>
    <property type="molecule type" value="Genomic_DNA"/>
</dbReference>
<name>A0ABT4TVN0_9ACTN</name>
<reference evidence="3" key="1">
    <citation type="submission" date="2023-01" db="EMBL/GenBank/DDBJ databases">
        <title>Draft genome sequence of Nocardiopsis sp. LSu2-4 isolated from halophytes.</title>
        <authorList>
            <person name="Duangmal K."/>
            <person name="Chantavorakit T."/>
        </authorList>
    </citation>
    <scope>NUCLEOTIDE SEQUENCE</scope>
    <source>
        <strain evidence="3">LSu2-4</strain>
    </source>
</reference>
<dbReference type="InterPro" id="IPR051807">
    <property type="entry name" value="Sec-metab_biosynth-assoc"/>
</dbReference>
<organism evidence="3 4">
    <name type="scientific">Nocardiopsis suaedae</name>
    <dbReference type="NCBI Taxonomy" id="3018444"/>
    <lineage>
        <taxon>Bacteria</taxon>
        <taxon>Bacillati</taxon>
        <taxon>Actinomycetota</taxon>
        <taxon>Actinomycetes</taxon>
        <taxon>Streptosporangiales</taxon>
        <taxon>Nocardiopsidaceae</taxon>
        <taxon>Nocardiopsis</taxon>
    </lineage>
</organism>
<dbReference type="PANTHER" id="PTHR33606">
    <property type="entry name" value="PROTEIN YCII"/>
    <property type="match status" value="1"/>
</dbReference>
<dbReference type="Proteomes" id="UP001165685">
    <property type="component" value="Unassembled WGS sequence"/>
</dbReference>
<dbReference type="InterPro" id="IPR011008">
    <property type="entry name" value="Dimeric_a/b-barrel"/>
</dbReference>
<comment type="caution">
    <text evidence="3">The sequence shown here is derived from an EMBL/GenBank/DDBJ whole genome shotgun (WGS) entry which is preliminary data.</text>
</comment>
<evidence type="ECO:0000313" key="3">
    <source>
        <dbReference type="EMBL" id="MDA2808738.1"/>
    </source>
</evidence>
<dbReference type="InterPro" id="IPR005545">
    <property type="entry name" value="YCII"/>
</dbReference>
<keyword evidence="4" id="KW-1185">Reference proteome</keyword>
<evidence type="ECO:0000256" key="1">
    <source>
        <dbReference type="ARBA" id="ARBA00007689"/>
    </source>
</evidence>
<dbReference type="PANTHER" id="PTHR33606:SF3">
    <property type="entry name" value="PROTEIN YCII"/>
    <property type="match status" value="1"/>
</dbReference>
<dbReference type="Pfam" id="PF03795">
    <property type="entry name" value="YCII"/>
    <property type="match status" value="1"/>
</dbReference>
<sequence>MRFYVHGRDRPGALDGLLRLAEDHWSYMDRFADRLLLRGPTLSDDGEEHTGSVHIVDLADREQAERFAAEEPYGRAGLYSRITVDPVEVLIDRGPDGGPEAPHSLVTGAWTEAPRDPAGARPPEADDRVAFAAALIDGDPAHTTGIVAAVRALPEEAVALVRPLADHLAGGGADITAQRWRRGGRSS</sequence>
<evidence type="ECO:0000313" key="4">
    <source>
        <dbReference type="Proteomes" id="UP001165685"/>
    </source>
</evidence>
<dbReference type="SUPFAM" id="SSF54909">
    <property type="entry name" value="Dimeric alpha+beta barrel"/>
    <property type="match status" value="1"/>
</dbReference>
<gene>
    <name evidence="3" type="ORF">O4U47_29805</name>
</gene>